<dbReference type="GO" id="GO:0000175">
    <property type="term" value="F:3'-5'-RNA exonuclease activity"/>
    <property type="evidence" value="ECO:0000318"/>
    <property type="project" value="GO_Central"/>
</dbReference>
<dbReference type="GO" id="GO:0003727">
    <property type="term" value="F:single-stranded RNA binding"/>
    <property type="evidence" value="ECO:0000318"/>
    <property type="project" value="GO_Central"/>
</dbReference>
<dbReference type="Proteomes" id="UP000036987">
    <property type="component" value="Unassembled WGS sequence"/>
</dbReference>
<dbReference type="InterPro" id="IPR010997">
    <property type="entry name" value="HRDC-like_sf"/>
</dbReference>
<proteinExistence type="predicted"/>
<dbReference type="Gene3D" id="1.10.150.80">
    <property type="entry name" value="HRDC domain"/>
    <property type="match status" value="1"/>
</dbReference>
<keyword evidence="4" id="KW-1185">Reference proteome</keyword>
<evidence type="ECO:0000259" key="2">
    <source>
        <dbReference type="PROSITE" id="PS50967"/>
    </source>
</evidence>
<dbReference type="SUPFAM" id="SSF47819">
    <property type="entry name" value="HRDC-like"/>
    <property type="match status" value="1"/>
</dbReference>
<name>A0A0K9PKS9_ZOSMR</name>
<dbReference type="Gene3D" id="3.30.420.10">
    <property type="entry name" value="Ribonuclease H-like superfamily/Ribonuclease H"/>
    <property type="match status" value="1"/>
</dbReference>
<dbReference type="GO" id="GO:0071044">
    <property type="term" value="P:histone mRNA catabolic process"/>
    <property type="evidence" value="ECO:0000318"/>
    <property type="project" value="GO_Central"/>
</dbReference>
<protein>
    <submittedName>
        <fullName evidence="3">Exosome component 10 protein</fullName>
    </submittedName>
</protein>
<dbReference type="EMBL" id="LFYR01000811">
    <property type="protein sequence ID" value="KMZ68850.1"/>
    <property type="molecule type" value="Genomic_DNA"/>
</dbReference>
<keyword evidence="1" id="KW-0472">Membrane</keyword>
<dbReference type="PANTHER" id="PTHR12124">
    <property type="entry name" value="POLYMYOSITIS/SCLERODERMA AUTOANTIGEN-RELATED"/>
    <property type="match status" value="1"/>
</dbReference>
<comment type="caution">
    <text evidence="3">The sequence shown here is derived from an EMBL/GenBank/DDBJ whole genome shotgun (WGS) entry which is preliminary data.</text>
</comment>
<dbReference type="GO" id="GO:0071037">
    <property type="term" value="P:nuclear polyadenylation-dependent snRNA catabolic process"/>
    <property type="evidence" value="ECO:0000318"/>
    <property type="project" value="GO_Central"/>
</dbReference>
<dbReference type="GO" id="GO:0005730">
    <property type="term" value="C:nucleolus"/>
    <property type="evidence" value="ECO:0000318"/>
    <property type="project" value="GO_Central"/>
</dbReference>
<dbReference type="OrthoDB" id="2250022at2759"/>
<dbReference type="OMA" id="CHHKASA"/>
<reference evidence="4" key="1">
    <citation type="journal article" date="2016" name="Nature">
        <title>The genome of the seagrass Zostera marina reveals angiosperm adaptation to the sea.</title>
        <authorList>
            <person name="Olsen J.L."/>
            <person name="Rouze P."/>
            <person name="Verhelst B."/>
            <person name="Lin Y.-C."/>
            <person name="Bayer T."/>
            <person name="Collen J."/>
            <person name="Dattolo E."/>
            <person name="De Paoli E."/>
            <person name="Dittami S."/>
            <person name="Maumus F."/>
            <person name="Michel G."/>
            <person name="Kersting A."/>
            <person name="Lauritano C."/>
            <person name="Lohaus R."/>
            <person name="Toepel M."/>
            <person name="Tonon T."/>
            <person name="Vanneste K."/>
            <person name="Amirebrahimi M."/>
            <person name="Brakel J."/>
            <person name="Bostroem C."/>
            <person name="Chovatia M."/>
            <person name="Grimwood J."/>
            <person name="Jenkins J.W."/>
            <person name="Jueterbock A."/>
            <person name="Mraz A."/>
            <person name="Stam W.T."/>
            <person name="Tice H."/>
            <person name="Bornberg-Bauer E."/>
            <person name="Green P.J."/>
            <person name="Pearson G.A."/>
            <person name="Procaccini G."/>
            <person name="Duarte C.M."/>
            <person name="Schmutz J."/>
            <person name="Reusch T.B.H."/>
            <person name="Van de Peer Y."/>
        </authorList>
    </citation>
    <scope>NUCLEOTIDE SEQUENCE [LARGE SCALE GENOMIC DNA]</scope>
    <source>
        <strain evidence="4">cv. Finnish</strain>
    </source>
</reference>
<dbReference type="InterPro" id="IPR044876">
    <property type="entry name" value="HRDC_dom_sf"/>
</dbReference>
<dbReference type="GO" id="GO:0071036">
    <property type="term" value="P:nuclear polyadenylation-dependent snoRNA catabolic process"/>
    <property type="evidence" value="ECO:0000318"/>
    <property type="project" value="GO_Central"/>
</dbReference>
<dbReference type="InterPro" id="IPR002562">
    <property type="entry name" value="3'-5'_exonuclease_dom"/>
</dbReference>
<dbReference type="GO" id="GO:0071051">
    <property type="term" value="P:poly(A)-dependent snoRNA 3'-end processing"/>
    <property type="evidence" value="ECO:0000318"/>
    <property type="project" value="GO_Central"/>
</dbReference>
<organism evidence="3 4">
    <name type="scientific">Zostera marina</name>
    <name type="common">Eelgrass</name>
    <dbReference type="NCBI Taxonomy" id="29655"/>
    <lineage>
        <taxon>Eukaryota</taxon>
        <taxon>Viridiplantae</taxon>
        <taxon>Streptophyta</taxon>
        <taxon>Embryophyta</taxon>
        <taxon>Tracheophyta</taxon>
        <taxon>Spermatophyta</taxon>
        <taxon>Magnoliopsida</taxon>
        <taxon>Liliopsida</taxon>
        <taxon>Zosteraceae</taxon>
        <taxon>Zostera</taxon>
    </lineage>
</organism>
<evidence type="ECO:0000313" key="4">
    <source>
        <dbReference type="Proteomes" id="UP000036987"/>
    </source>
</evidence>
<feature type="transmembrane region" description="Helical" evidence="1">
    <location>
        <begin position="9"/>
        <end position="28"/>
    </location>
</feature>
<dbReference type="SMART" id="SM00474">
    <property type="entry name" value="35EXOc"/>
    <property type="match status" value="1"/>
</dbReference>
<dbReference type="GO" id="GO:0071040">
    <property type="term" value="P:nuclear polyadenylation-dependent antisense transcript catabolic process"/>
    <property type="evidence" value="ECO:0000318"/>
    <property type="project" value="GO_Central"/>
</dbReference>
<keyword evidence="1" id="KW-0812">Transmembrane</keyword>
<dbReference type="SUPFAM" id="SSF53098">
    <property type="entry name" value="Ribonuclease H-like"/>
    <property type="match status" value="1"/>
</dbReference>
<dbReference type="PROSITE" id="PS50967">
    <property type="entry name" value="HRDC"/>
    <property type="match status" value="1"/>
</dbReference>
<dbReference type="InterPro" id="IPR012337">
    <property type="entry name" value="RNaseH-like_sf"/>
</dbReference>
<accession>A0A0K9PKS9</accession>
<dbReference type="GO" id="GO:0071039">
    <property type="term" value="P:nuclear polyadenylation-dependent CUT catabolic process"/>
    <property type="evidence" value="ECO:0000318"/>
    <property type="project" value="GO_Central"/>
</dbReference>
<dbReference type="GO" id="GO:0071038">
    <property type="term" value="P:TRAMP-dependent tRNA surveillance pathway"/>
    <property type="evidence" value="ECO:0000318"/>
    <property type="project" value="GO_Central"/>
</dbReference>
<dbReference type="GO" id="GO:0071035">
    <property type="term" value="P:nuclear polyadenylation-dependent rRNA catabolic process"/>
    <property type="evidence" value="ECO:0000318"/>
    <property type="project" value="GO_Central"/>
</dbReference>
<dbReference type="GO" id="GO:0000166">
    <property type="term" value="F:nucleotide binding"/>
    <property type="evidence" value="ECO:0007669"/>
    <property type="project" value="InterPro"/>
</dbReference>
<dbReference type="GO" id="GO:0000176">
    <property type="term" value="C:nuclear exosome (RNase complex)"/>
    <property type="evidence" value="ECO:0000318"/>
    <property type="project" value="GO_Central"/>
</dbReference>
<evidence type="ECO:0000313" key="3">
    <source>
        <dbReference type="EMBL" id="KMZ68850.1"/>
    </source>
</evidence>
<sequence>MVATRERTVMAVTAITIAVAFATVLYLSKRRKNRSKLSTSEAELLLLEPEGEEEETEEVIRSPCCSTDLETKPQYMFKRVLADNSYSAFKHLKREEGETNDLSLKLHPYEDEITYMLENPPVLSYFNKSENCPDMDASYVWVDTQQKLEYLAELLSKEEVFAVDTEQHSIRSFLGFTALMQISTHKENFLVDTIALHDEMSILQPIFVNASICKVFHGSDNDILWLQRDFHIYIVNLFDTAKACTVLKKPKRSLAYLLENYCGVSTNKMMQREDWRIRPLSEEMFHYACVDSHYLLYIAHCLHTELKIQGHDFHRDNLYFIHEVFRLSNMACIQLYIKEFQSPPGESAAKSLISRYSNSQVGISLKDDRTREIIRCLCTWRDVMARIHDESLQYILSDNAIIDLALKVPKEAEEVYSVIEHADLNRDIPNIQSASSPSPVVIGHINDINHLLSEITNDIDNLFRRIFQRYIVQAKICPLSIYNYALLSELNVKLANLLFPIQNGNKSSVRVGKKTSRKERFVKKFSCKAPVYHNCRIYASDGRLLCYCDQRKIDWYLRRDLAKIVEHNPPGIVLLFEPKGRPEDEDNEFYIQSKKNICVGCGEKNHYLRYRIIPSCYRIHFPEHLKSHRSHDIVLLCVDCHEIAHSSAERYKNQIAVEFKIPLHVRKVVNSEENKGSTLSSSIVEGHEDVGVSPLHLRSAAMALLRHGSKMPSERFEELTQVISKCK</sequence>
<dbReference type="InterPro" id="IPR036397">
    <property type="entry name" value="RNaseH_sf"/>
</dbReference>
<evidence type="ECO:0000256" key="1">
    <source>
        <dbReference type="SAM" id="Phobius"/>
    </source>
</evidence>
<gene>
    <name evidence="3" type="ORF">ZOSMA_22G01470</name>
</gene>
<keyword evidence="1" id="KW-1133">Transmembrane helix</keyword>
<dbReference type="STRING" id="29655.A0A0K9PKS9"/>
<dbReference type="FunFam" id="3.30.420.10:FF:000079">
    <property type="entry name" value="Polynucleotidyl transferase ribonuclease H fold protein with HRDC domain"/>
    <property type="match status" value="1"/>
</dbReference>
<feature type="domain" description="HRDC" evidence="2">
    <location>
        <begin position="367"/>
        <end position="455"/>
    </location>
</feature>
<dbReference type="PANTHER" id="PTHR12124:SF68">
    <property type="entry name" value="PROTEIN RRP6-LIKE 3"/>
    <property type="match status" value="1"/>
</dbReference>
<dbReference type="AlphaFoldDB" id="A0A0K9PKS9"/>
<dbReference type="GO" id="GO:0000467">
    <property type="term" value="P:exonucleolytic trimming to generate mature 3'-end of 5.8S rRNA from tricistronic rRNA transcript (SSU-rRNA, 5.8S rRNA, LSU-rRNA)"/>
    <property type="evidence" value="ECO:0000318"/>
    <property type="project" value="GO_Central"/>
</dbReference>
<dbReference type="InterPro" id="IPR045092">
    <property type="entry name" value="Rrp6-like"/>
</dbReference>
<dbReference type="InterPro" id="IPR002121">
    <property type="entry name" value="HRDC_dom"/>
</dbReference>
<dbReference type="Pfam" id="PF01612">
    <property type="entry name" value="DNA_pol_A_exo1"/>
    <property type="match status" value="1"/>
</dbReference>
<dbReference type="Pfam" id="PF00570">
    <property type="entry name" value="HRDC"/>
    <property type="match status" value="1"/>
</dbReference>